<dbReference type="PANTHER" id="PTHR24363">
    <property type="entry name" value="SERINE/THREONINE PROTEIN KINASE"/>
    <property type="match status" value="1"/>
</dbReference>
<evidence type="ECO:0000256" key="7">
    <source>
        <dbReference type="ARBA" id="ARBA00047899"/>
    </source>
</evidence>
<protein>
    <recommendedName>
        <fullName evidence="1">non-specific serine/threonine protein kinase</fullName>
        <ecNumber evidence="1">2.7.11.1</ecNumber>
    </recommendedName>
</protein>
<dbReference type="SMART" id="SM00220">
    <property type="entry name" value="S_TKc"/>
    <property type="match status" value="1"/>
</dbReference>
<dbReference type="EC" id="2.7.11.1" evidence="1"/>
<evidence type="ECO:0000256" key="2">
    <source>
        <dbReference type="ARBA" id="ARBA00022527"/>
    </source>
</evidence>
<comment type="catalytic activity">
    <reaction evidence="7">
        <text>L-threonyl-[protein] + ATP = O-phospho-L-threonyl-[protein] + ADP + H(+)</text>
        <dbReference type="Rhea" id="RHEA:46608"/>
        <dbReference type="Rhea" id="RHEA-COMP:11060"/>
        <dbReference type="Rhea" id="RHEA-COMP:11605"/>
        <dbReference type="ChEBI" id="CHEBI:15378"/>
        <dbReference type="ChEBI" id="CHEBI:30013"/>
        <dbReference type="ChEBI" id="CHEBI:30616"/>
        <dbReference type="ChEBI" id="CHEBI:61977"/>
        <dbReference type="ChEBI" id="CHEBI:456216"/>
        <dbReference type="EC" id="2.7.11.1"/>
    </reaction>
</comment>
<organism evidence="12 13">
    <name type="scientific">Pelatocladus maniniholoensis HA4357-MV3</name>
    <dbReference type="NCBI Taxonomy" id="1117104"/>
    <lineage>
        <taxon>Bacteria</taxon>
        <taxon>Bacillati</taxon>
        <taxon>Cyanobacteriota</taxon>
        <taxon>Cyanophyceae</taxon>
        <taxon>Nostocales</taxon>
        <taxon>Nostocaceae</taxon>
        <taxon>Pelatocladus</taxon>
    </lineage>
</organism>
<dbReference type="EMBL" id="JAHHHW010000102">
    <property type="protein sequence ID" value="MBW4433336.1"/>
    <property type="molecule type" value="Genomic_DNA"/>
</dbReference>
<dbReference type="GO" id="GO:0005524">
    <property type="term" value="F:ATP binding"/>
    <property type="evidence" value="ECO:0007669"/>
    <property type="project" value="UniProtKB-KW"/>
</dbReference>
<evidence type="ECO:0000313" key="12">
    <source>
        <dbReference type="EMBL" id="MBW4433336.1"/>
    </source>
</evidence>
<dbReference type="PROSITE" id="PS50011">
    <property type="entry name" value="PROTEIN_KINASE_DOM"/>
    <property type="match status" value="1"/>
</dbReference>
<evidence type="ECO:0000256" key="8">
    <source>
        <dbReference type="ARBA" id="ARBA00048679"/>
    </source>
</evidence>
<evidence type="ECO:0000256" key="10">
    <source>
        <dbReference type="SAM" id="Phobius"/>
    </source>
</evidence>
<comment type="catalytic activity">
    <reaction evidence="8">
        <text>L-seryl-[protein] + ATP = O-phospho-L-seryl-[protein] + ADP + H(+)</text>
        <dbReference type="Rhea" id="RHEA:17989"/>
        <dbReference type="Rhea" id="RHEA-COMP:9863"/>
        <dbReference type="Rhea" id="RHEA-COMP:11604"/>
        <dbReference type="ChEBI" id="CHEBI:15378"/>
        <dbReference type="ChEBI" id="CHEBI:29999"/>
        <dbReference type="ChEBI" id="CHEBI:30616"/>
        <dbReference type="ChEBI" id="CHEBI:83421"/>
        <dbReference type="ChEBI" id="CHEBI:456216"/>
        <dbReference type="EC" id="2.7.11.1"/>
    </reaction>
</comment>
<reference evidence="12" key="2">
    <citation type="journal article" date="2022" name="Microbiol. Resour. Announc.">
        <title>Metagenome Sequencing to Explore Phylogenomics of Terrestrial Cyanobacteria.</title>
        <authorList>
            <person name="Ward R.D."/>
            <person name="Stajich J.E."/>
            <person name="Johansen J.R."/>
            <person name="Huntemann M."/>
            <person name="Clum A."/>
            <person name="Foster B."/>
            <person name="Foster B."/>
            <person name="Roux S."/>
            <person name="Palaniappan K."/>
            <person name="Varghese N."/>
            <person name="Mukherjee S."/>
            <person name="Reddy T.B.K."/>
            <person name="Daum C."/>
            <person name="Copeland A."/>
            <person name="Chen I.A."/>
            <person name="Ivanova N.N."/>
            <person name="Kyrpides N.C."/>
            <person name="Shapiro N."/>
            <person name="Eloe-Fadrosh E.A."/>
            <person name="Pietrasiak N."/>
        </authorList>
    </citation>
    <scope>NUCLEOTIDE SEQUENCE</scope>
    <source>
        <strain evidence="12">HA4357-MV3</strain>
    </source>
</reference>
<evidence type="ECO:0000259" key="11">
    <source>
        <dbReference type="PROSITE" id="PS50011"/>
    </source>
</evidence>
<feature type="transmembrane region" description="Helical" evidence="10">
    <location>
        <begin position="324"/>
        <end position="346"/>
    </location>
</feature>
<keyword evidence="6" id="KW-0067">ATP-binding</keyword>
<comment type="caution">
    <text evidence="12">The sequence shown here is derived from an EMBL/GenBank/DDBJ whole genome shotgun (WGS) entry which is preliminary data.</text>
</comment>
<keyword evidence="10" id="KW-0812">Transmembrane</keyword>
<name>A0A9E3H9T1_9NOST</name>
<evidence type="ECO:0000256" key="5">
    <source>
        <dbReference type="ARBA" id="ARBA00022777"/>
    </source>
</evidence>
<proteinExistence type="predicted"/>
<reference evidence="12" key="1">
    <citation type="submission" date="2021-05" db="EMBL/GenBank/DDBJ databases">
        <authorList>
            <person name="Pietrasiak N."/>
            <person name="Ward R."/>
            <person name="Stajich J.E."/>
            <person name="Kurbessoian T."/>
        </authorList>
    </citation>
    <scope>NUCLEOTIDE SEQUENCE</scope>
    <source>
        <strain evidence="12">HA4357-MV3</strain>
    </source>
</reference>
<keyword evidence="10" id="KW-1133">Transmembrane helix</keyword>
<dbReference type="Proteomes" id="UP000813215">
    <property type="component" value="Unassembled WGS sequence"/>
</dbReference>
<feature type="compositionally biased region" description="Low complexity" evidence="9">
    <location>
        <begin position="354"/>
        <end position="374"/>
    </location>
</feature>
<keyword evidence="4" id="KW-0547">Nucleotide-binding</keyword>
<sequence length="544" mass="60476">MVREQGDLVHKRYQIKHILTQKTFEVTYLTQDQVQCSENCVLREFISTEIGKAAIVGEQFQQQLSKLQGIKNPQIQQLQDFFWESERLFIVQNYIDGQSYQDLVRSRSVLNEAEAIELLNQILPVLSYLHSQQITHGDISPSNILLQSHDNLPVLTNFGVIADILTQMGGENSKIKILDRVRRLATNMIPLGESEDIYALSLTIVMLLTGQEIEILFNSQTQSWEWENWKLVSDQFASVLNRMLAVQALNRLDTAEAVLQALNFSFAPAVPPPPPPPIPAVALIPVPDPWNQSIPNSVQPPVYAFAQSSQPGTINTVSASGKNWQLAVILGSVVGLCIVGISYLFLTLKQPTQSTQQASTPPTSPLPTATDSSPQSQVLPTLPVSPIPTPQENTQSSVSTVPTPQENARVLSSTSISQQEAVKLVNYWLEAKRVMFAPPYNRQVAAVITTGKLYTSTAGSDGTIDWLERNNARYEYGLQRIEEVDQFVADGNKAAIKVKVTEQRKLIKNGRIDPEQSGFDTIAVIYNLQFVDGQWRIASSEILK</sequence>
<evidence type="ECO:0000256" key="9">
    <source>
        <dbReference type="SAM" id="MobiDB-lite"/>
    </source>
</evidence>
<keyword evidence="3" id="KW-0808">Transferase</keyword>
<dbReference type="GO" id="GO:0004674">
    <property type="term" value="F:protein serine/threonine kinase activity"/>
    <property type="evidence" value="ECO:0007669"/>
    <property type="project" value="UniProtKB-KW"/>
</dbReference>
<feature type="region of interest" description="Disordered" evidence="9">
    <location>
        <begin position="354"/>
        <end position="402"/>
    </location>
</feature>
<accession>A0A9E3H9T1</accession>
<dbReference type="Gene3D" id="1.10.510.10">
    <property type="entry name" value="Transferase(Phosphotransferase) domain 1"/>
    <property type="match status" value="1"/>
</dbReference>
<dbReference type="PANTHER" id="PTHR24363:SF0">
    <property type="entry name" value="SERINE_THREONINE KINASE LIKE DOMAIN CONTAINING 1"/>
    <property type="match status" value="1"/>
</dbReference>
<dbReference type="InterPro" id="IPR000719">
    <property type="entry name" value="Prot_kinase_dom"/>
</dbReference>
<evidence type="ECO:0000256" key="3">
    <source>
        <dbReference type="ARBA" id="ARBA00022679"/>
    </source>
</evidence>
<keyword evidence="5" id="KW-0418">Kinase</keyword>
<keyword evidence="2" id="KW-0723">Serine/threonine-protein kinase</keyword>
<keyword evidence="10" id="KW-0472">Membrane</keyword>
<dbReference type="SUPFAM" id="SSF56112">
    <property type="entry name" value="Protein kinase-like (PK-like)"/>
    <property type="match status" value="1"/>
</dbReference>
<evidence type="ECO:0000256" key="1">
    <source>
        <dbReference type="ARBA" id="ARBA00012513"/>
    </source>
</evidence>
<feature type="domain" description="Protein kinase" evidence="11">
    <location>
        <begin position="13"/>
        <end position="266"/>
    </location>
</feature>
<evidence type="ECO:0000256" key="4">
    <source>
        <dbReference type="ARBA" id="ARBA00022741"/>
    </source>
</evidence>
<evidence type="ECO:0000256" key="6">
    <source>
        <dbReference type="ARBA" id="ARBA00022840"/>
    </source>
</evidence>
<dbReference type="Pfam" id="PF13355">
    <property type="entry name" value="ARC6-like_IMS"/>
    <property type="match status" value="1"/>
</dbReference>
<dbReference type="InterPro" id="IPR025344">
    <property type="entry name" value="CDP1-like_IMS"/>
</dbReference>
<evidence type="ECO:0000313" key="13">
    <source>
        <dbReference type="Proteomes" id="UP000813215"/>
    </source>
</evidence>
<dbReference type="AlphaFoldDB" id="A0A9E3H9T1"/>
<dbReference type="PROSITE" id="PS00109">
    <property type="entry name" value="PROTEIN_KINASE_TYR"/>
    <property type="match status" value="1"/>
</dbReference>
<dbReference type="InterPro" id="IPR008266">
    <property type="entry name" value="Tyr_kinase_AS"/>
</dbReference>
<feature type="compositionally biased region" description="Polar residues" evidence="9">
    <location>
        <begin position="390"/>
        <end position="402"/>
    </location>
</feature>
<gene>
    <name evidence="12" type="ORF">KME28_16835</name>
</gene>
<dbReference type="InterPro" id="IPR011009">
    <property type="entry name" value="Kinase-like_dom_sf"/>
</dbReference>
<dbReference type="Pfam" id="PF00069">
    <property type="entry name" value="Pkinase"/>
    <property type="match status" value="1"/>
</dbReference>